<feature type="region of interest" description="Disordered" evidence="1">
    <location>
        <begin position="40"/>
        <end position="363"/>
    </location>
</feature>
<name>A0AAD5P868_9FUNG</name>
<protein>
    <recommendedName>
        <fullName evidence="2">DMAP1-binding domain-containing protein</fullName>
    </recommendedName>
</protein>
<dbReference type="EMBL" id="JAIXMP010000049">
    <property type="protein sequence ID" value="KAI9245899.1"/>
    <property type="molecule type" value="Genomic_DNA"/>
</dbReference>
<feature type="compositionally biased region" description="Low complexity" evidence="1">
    <location>
        <begin position="111"/>
        <end position="165"/>
    </location>
</feature>
<feature type="compositionally biased region" description="Pro residues" evidence="1">
    <location>
        <begin position="237"/>
        <end position="254"/>
    </location>
</feature>
<evidence type="ECO:0000256" key="1">
    <source>
        <dbReference type="SAM" id="MobiDB-lite"/>
    </source>
</evidence>
<feature type="compositionally biased region" description="Low complexity" evidence="1">
    <location>
        <begin position="43"/>
        <end position="60"/>
    </location>
</feature>
<reference evidence="3" key="1">
    <citation type="journal article" date="2022" name="IScience">
        <title>Evolution of zygomycete secretomes and the origins of terrestrial fungal ecologies.</title>
        <authorList>
            <person name="Chang Y."/>
            <person name="Wang Y."/>
            <person name="Mondo S."/>
            <person name="Ahrendt S."/>
            <person name="Andreopoulos W."/>
            <person name="Barry K."/>
            <person name="Beard J."/>
            <person name="Benny G.L."/>
            <person name="Blankenship S."/>
            <person name="Bonito G."/>
            <person name="Cuomo C."/>
            <person name="Desiro A."/>
            <person name="Gervers K.A."/>
            <person name="Hundley H."/>
            <person name="Kuo A."/>
            <person name="LaButti K."/>
            <person name="Lang B.F."/>
            <person name="Lipzen A."/>
            <person name="O'Donnell K."/>
            <person name="Pangilinan J."/>
            <person name="Reynolds N."/>
            <person name="Sandor L."/>
            <person name="Smith M.E."/>
            <person name="Tsang A."/>
            <person name="Grigoriev I.V."/>
            <person name="Stajich J.E."/>
            <person name="Spatafora J.W."/>
        </authorList>
    </citation>
    <scope>NUCLEOTIDE SEQUENCE</scope>
    <source>
        <strain evidence="3">RSA 2281</strain>
    </source>
</reference>
<keyword evidence="4" id="KW-1185">Reference proteome</keyword>
<dbReference type="Proteomes" id="UP001209540">
    <property type="component" value="Unassembled WGS sequence"/>
</dbReference>
<comment type="caution">
    <text evidence="3">The sequence shown here is derived from an EMBL/GenBank/DDBJ whole genome shotgun (WGS) entry which is preliminary data.</text>
</comment>
<feature type="compositionally biased region" description="Polar residues" evidence="1">
    <location>
        <begin position="314"/>
        <end position="330"/>
    </location>
</feature>
<proteinExistence type="predicted"/>
<evidence type="ECO:0000313" key="3">
    <source>
        <dbReference type="EMBL" id="KAI9245899.1"/>
    </source>
</evidence>
<feature type="domain" description="DMAP1-binding" evidence="2">
    <location>
        <begin position="5"/>
        <end position="103"/>
    </location>
</feature>
<evidence type="ECO:0000313" key="4">
    <source>
        <dbReference type="Proteomes" id="UP001209540"/>
    </source>
</evidence>
<dbReference type="Pfam" id="PF06464">
    <property type="entry name" value="DMAP_binding"/>
    <property type="match status" value="1"/>
</dbReference>
<organism evidence="3 4">
    <name type="scientific">Phascolomyces articulosus</name>
    <dbReference type="NCBI Taxonomy" id="60185"/>
    <lineage>
        <taxon>Eukaryota</taxon>
        <taxon>Fungi</taxon>
        <taxon>Fungi incertae sedis</taxon>
        <taxon>Mucoromycota</taxon>
        <taxon>Mucoromycotina</taxon>
        <taxon>Mucoromycetes</taxon>
        <taxon>Mucorales</taxon>
        <taxon>Lichtheimiaceae</taxon>
        <taxon>Phascolomyces</taxon>
    </lineage>
</organism>
<dbReference type="InterPro" id="IPR010506">
    <property type="entry name" value="DMAP1-bd"/>
</dbReference>
<accession>A0AAD5P868</accession>
<gene>
    <name evidence="3" type="ORF">BDA99DRAFT_565769</name>
</gene>
<dbReference type="AlphaFoldDB" id="A0AAD5P868"/>
<sequence length="363" mass="40820">MTVESDQDLPHELLEKLKNLELELEDGDITQKGFEKKKATLMEQFSQNEEQRQQQASASSHNDNTELADLGPEPSAADVVDFLDYLPSPTHSPPKPASGAALMEQNHRQLQDQPQQVQPQQVQVQQHPVQQQPQYPSVSQQSSYRPYPQQQPQQQQQWQQPPISYGYNGTMQAPDRTHSQSGAGQYYHTGVTSSPRPSRPYDPRMAPPRPQYPGNGPTQSSPSMRHQPPYGYSSQRPGPPPQGAYRTGPPPPSNPQYRPVYNTAPPPQQQRPVQQQMAGSPRPVYRTGTVTQQPIRPNNYRPVMPPQGNPAHMRTSSLDARSDMIQQQQHPRPGYNYGAPPPRSHQMPPPPPRNIPPEAWRGQ</sequence>
<evidence type="ECO:0000259" key="2">
    <source>
        <dbReference type="PROSITE" id="PS51912"/>
    </source>
</evidence>
<dbReference type="SMART" id="SM01137">
    <property type="entry name" value="DMAP_binding"/>
    <property type="match status" value="1"/>
</dbReference>
<feature type="compositionally biased region" description="Pro residues" evidence="1">
    <location>
        <begin position="197"/>
        <end position="211"/>
    </location>
</feature>
<reference evidence="3" key="2">
    <citation type="submission" date="2023-02" db="EMBL/GenBank/DDBJ databases">
        <authorList>
            <consortium name="DOE Joint Genome Institute"/>
            <person name="Mondo S.J."/>
            <person name="Chang Y."/>
            <person name="Wang Y."/>
            <person name="Ahrendt S."/>
            <person name="Andreopoulos W."/>
            <person name="Barry K."/>
            <person name="Beard J."/>
            <person name="Benny G.L."/>
            <person name="Blankenship S."/>
            <person name="Bonito G."/>
            <person name="Cuomo C."/>
            <person name="Desiro A."/>
            <person name="Gervers K.A."/>
            <person name="Hundley H."/>
            <person name="Kuo A."/>
            <person name="LaButti K."/>
            <person name="Lang B.F."/>
            <person name="Lipzen A."/>
            <person name="O'Donnell K."/>
            <person name="Pangilinan J."/>
            <person name="Reynolds N."/>
            <person name="Sandor L."/>
            <person name="Smith M.W."/>
            <person name="Tsang A."/>
            <person name="Grigoriev I.V."/>
            <person name="Stajich J.E."/>
            <person name="Spatafora J.W."/>
        </authorList>
    </citation>
    <scope>NUCLEOTIDE SEQUENCE</scope>
    <source>
        <strain evidence="3">RSA 2281</strain>
    </source>
</reference>
<feature type="compositionally biased region" description="Pro residues" evidence="1">
    <location>
        <begin position="339"/>
        <end position="355"/>
    </location>
</feature>
<dbReference type="PROSITE" id="PS51912">
    <property type="entry name" value="DMAP1_BIND"/>
    <property type="match status" value="1"/>
</dbReference>